<evidence type="ECO:0000256" key="2">
    <source>
        <dbReference type="ARBA" id="ARBA00022692"/>
    </source>
</evidence>
<evidence type="ECO:0000256" key="3">
    <source>
        <dbReference type="ARBA" id="ARBA00022989"/>
    </source>
</evidence>
<dbReference type="InterPro" id="IPR008217">
    <property type="entry name" value="Ccc1_fam"/>
</dbReference>
<dbReference type="Proteomes" id="UP000234473">
    <property type="component" value="Unassembled WGS sequence"/>
</dbReference>
<organism evidence="5 6">
    <name type="scientific">Klebsiella variicola</name>
    <dbReference type="NCBI Taxonomy" id="244366"/>
    <lineage>
        <taxon>Bacteria</taxon>
        <taxon>Pseudomonadati</taxon>
        <taxon>Pseudomonadota</taxon>
        <taxon>Gammaproteobacteria</taxon>
        <taxon>Enterobacterales</taxon>
        <taxon>Enterobacteriaceae</taxon>
        <taxon>Klebsiella/Raoultella group</taxon>
        <taxon>Klebsiella</taxon>
        <taxon>Klebsiella pneumoniae complex</taxon>
    </lineage>
</organism>
<accession>A0A2N5A8I0</accession>
<evidence type="ECO:0000313" key="5">
    <source>
        <dbReference type="EMBL" id="PLP39984.1"/>
    </source>
</evidence>
<evidence type="ECO:0000256" key="4">
    <source>
        <dbReference type="ARBA" id="ARBA00023136"/>
    </source>
</evidence>
<evidence type="ECO:0000256" key="1">
    <source>
        <dbReference type="ARBA" id="ARBA00004127"/>
    </source>
</evidence>
<comment type="caution">
    <text evidence="5">The sequence shown here is derived from an EMBL/GenBank/DDBJ whole genome shotgun (WGS) entry which is preliminary data.</text>
</comment>
<sequence length="44" mass="4432">MHLERHSIESVGWLRAAVLGANDGIVSTASLVLGVASANTSPSG</sequence>
<evidence type="ECO:0000313" key="6">
    <source>
        <dbReference type="Proteomes" id="UP000234473"/>
    </source>
</evidence>
<protein>
    <recommendedName>
        <fullName evidence="7">VIT family protein</fullName>
    </recommendedName>
</protein>
<proteinExistence type="predicted"/>
<name>A0A2N5A8I0_KLEVA</name>
<keyword evidence="3" id="KW-1133">Transmembrane helix</keyword>
<dbReference type="GO" id="GO:0012505">
    <property type="term" value="C:endomembrane system"/>
    <property type="evidence" value="ECO:0007669"/>
    <property type="project" value="UniProtKB-SubCell"/>
</dbReference>
<dbReference type="GO" id="GO:0030026">
    <property type="term" value="P:intracellular manganese ion homeostasis"/>
    <property type="evidence" value="ECO:0007669"/>
    <property type="project" value="InterPro"/>
</dbReference>
<gene>
    <name evidence="5" type="ORF">CWM98_28490</name>
</gene>
<keyword evidence="4" id="KW-0472">Membrane</keyword>
<keyword evidence="2" id="KW-0812">Transmembrane</keyword>
<comment type="subcellular location">
    <subcellularLocation>
        <location evidence="1">Endomembrane system</location>
        <topology evidence="1">Multi-pass membrane protein</topology>
    </subcellularLocation>
</comment>
<evidence type="ECO:0008006" key="7">
    <source>
        <dbReference type="Google" id="ProtNLM"/>
    </source>
</evidence>
<dbReference type="Pfam" id="PF01988">
    <property type="entry name" value="VIT1"/>
    <property type="match status" value="1"/>
</dbReference>
<dbReference type="EMBL" id="PICB01002013">
    <property type="protein sequence ID" value="PLP39984.1"/>
    <property type="molecule type" value="Genomic_DNA"/>
</dbReference>
<dbReference type="AlphaFoldDB" id="A0A2N5A8I0"/>
<reference evidence="5 6" key="1">
    <citation type="submission" date="2017-11" db="EMBL/GenBank/DDBJ databases">
        <authorList>
            <person name="Han C.G."/>
        </authorList>
    </citation>
    <scope>NUCLEOTIDE SEQUENCE [LARGE SCALE GENOMIC DNA]</scope>
    <source>
        <strain evidence="5 6">A5</strain>
    </source>
</reference>
<feature type="non-terminal residue" evidence="5">
    <location>
        <position position="44"/>
    </location>
</feature>
<dbReference type="GO" id="GO:0005384">
    <property type="term" value="F:manganese ion transmembrane transporter activity"/>
    <property type="evidence" value="ECO:0007669"/>
    <property type="project" value="InterPro"/>
</dbReference>
<reference evidence="5 6" key="2">
    <citation type="submission" date="2018-01" db="EMBL/GenBank/DDBJ databases">
        <title>Genomic study of Klebsiella pneumoniae.</title>
        <authorList>
            <person name="Yang Y."/>
            <person name="Bicalho R."/>
        </authorList>
    </citation>
    <scope>NUCLEOTIDE SEQUENCE [LARGE SCALE GENOMIC DNA]</scope>
    <source>
        <strain evidence="5 6">A5</strain>
    </source>
</reference>